<sequence length="191" mass="21493">MEEGEGQAPVVGDAEAKARVEGYVDRTLRRDPKTRFILDKMEEFGCAVNVDKFFTVEHCDASIAGGFRPKSGVVVCQNHVQTQEEVDNLLAHELIHAYDHCRGKNLDWNDCQHHTCSEIRAASLSGDCSWLFETLRGNFGLKKQHQECVKRRAKLSIAMNPACGDCEEQQKAVDDCFDRCFADTAPFDRIP</sequence>
<dbReference type="Proteomes" id="UP000316726">
    <property type="component" value="Chromosome 4"/>
</dbReference>
<keyword evidence="8" id="KW-1185">Reference proteome</keyword>
<dbReference type="InterPro" id="IPR019165">
    <property type="entry name" value="Peptidase_M76_ATP23"/>
</dbReference>
<evidence type="ECO:0000313" key="8">
    <source>
        <dbReference type="Proteomes" id="UP000316726"/>
    </source>
</evidence>
<dbReference type="STRING" id="1764295.A0A5B8MKI3"/>
<protein>
    <recommendedName>
        <fullName evidence="6">Mitochondrial inner membrane protease ATP23</fullName>
        <ecNumber evidence="6">3.4.24.-</ecNumber>
    </recommendedName>
</protein>
<dbReference type="PANTHER" id="PTHR21711:SF0">
    <property type="entry name" value="MITOCHONDRIAL INNER MEMBRANE PROTEASE ATP23 HOMOLOG"/>
    <property type="match status" value="1"/>
</dbReference>
<comment type="similarity">
    <text evidence="1 6">Belongs to the peptidase M76 family.</text>
</comment>
<keyword evidence="3 6" id="KW-0479">Metal-binding</keyword>
<reference evidence="7 8" key="1">
    <citation type="submission" date="2018-07" db="EMBL/GenBank/DDBJ databases">
        <title>The complete nuclear genome of the prasinophyte Chloropicon primus (CCMP1205).</title>
        <authorList>
            <person name="Pombert J.-F."/>
            <person name="Otis C."/>
            <person name="Turmel M."/>
            <person name="Lemieux C."/>
        </authorList>
    </citation>
    <scope>NUCLEOTIDE SEQUENCE [LARGE SCALE GENOMIC DNA]</scope>
    <source>
        <strain evidence="7 8">CCMP1205</strain>
    </source>
</reference>
<dbReference type="GO" id="GO:0005739">
    <property type="term" value="C:mitochondrion"/>
    <property type="evidence" value="ECO:0007669"/>
    <property type="project" value="GOC"/>
</dbReference>
<evidence type="ECO:0000256" key="5">
    <source>
        <dbReference type="ARBA" id="ARBA00023049"/>
    </source>
</evidence>
<proteinExistence type="inferred from homology"/>
<dbReference type="PANTHER" id="PTHR21711">
    <property type="entry name" value="MITOCHONDRIAL INNER MEMBRANE PROTEASE"/>
    <property type="match status" value="1"/>
</dbReference>
<keyword evidence="5 6" id="KW-0482">Metalloprotease</keyword>
<dbReference type="Pfam" id="PF09768">
    <property type="entry name" value="Peptidase_M76"/>
    <property type="match status" value="1"/>
</dbReference>
<evidence type="ECO:0000256" key="1">
    <source>
        <dbReference type="ARBA" id="ARBA00009915"/>
    </source>
</evidence>
<dbReference type="GO" id="GO:0034982">
    <property type="term" value="P:mitochondrial protein processing"/>
    <property type="evidence" value="ECO:0007669"/>
    <property type="project" value="TreeGrafter"/>
</dbReference>
<dbReference type="GO" id="GO:0033615">
    <property type="term" value="P:mitochondrial proton-transporting ATP synthase complex assembly"/>
    <property type="evidence" value="ECO:0007669"/>
    <property type="project" value="TreeGrafter"/>
</dbReference>
<dbReference type="EMBL" id="CP031037">
    <property type="protein sequence ID" value="QDZ20967.1"/>
    <property type="molecule type" value="Genomic_DNA"/>
</dbReference>
<organism evidence="7 8">
    <name type="scientific">Chloropicon primus</name>
    <dbReference type="NCBI Taxonomy" id="1764295"/>
    <lineage>
        <taxon>Eukaryota</taxon>
        <taxon>Viridiplantae</taxon>
        <taxon>Chlorophyta</taxon>
        <taxon>Chloropicophyceae</taxon>
        <taxon>Chloropicales</taxon>
        <taxon>Chloropicaceae</taxon>
        <taxon>Chloropicon</taxon>
    </lineage>
</organism>
<name>A0A5B8MKI3_9CHLO</name>
<dbReference type="OrthoDB" id="285308at2759"/>
<dbReference type="EC" id="3.4.24.-" evidence="6"/>
<keyword evidence="2 6" id="KW-0645">Protease</keyword>
<accession>A0A5B8MKI3</accession>
<evidence type="ECO:0000256" key="2">
    <source>
        <dbReference type="ARBA" id="ARBA00022670"/>
    </source>
</evidence>
<keyword evidence="4 6" id="KW-0378">Hydrolase</keyword>
<evidence type="ECO:0000313" key="7">
    <source>
        <dbReference type="EMBL" id="QDZ20967.1"/>
    </source>
</evidence>
<evidence type="ECO:0000256" key="3">
    <source>
        <dbReference type="ARBA" id="ARBA00022723"/>
    </source>
</evidence>
<dbReference type="GO" id="GO:0046872">
    <property type="term" value="F:metal ion binding"/>
    <property type="evidence" value="ECO:0007669"/>
    <property type="project" value="UniProtKB-KW"/>
</dbReference>
<evidence type="ECO:0000256" key="6">
    <source>
        <dbReference type="RuleBase" id="RU364057"/>
    </source>
</evidence>
<dbReference type="GO" id="GO:0004222">
    <property type="term" value="F:metalloendopeptidase activity"/>
    <property type="evidence" value="ECO:0007669"/>
    <property type="project" value="InterPro"/>
</dbReference>
<dbReference type="AlphaFoldDB" id="A0A5B8MKI3"/>
<gene>
    <name evidence="7" type="ORF">A3770_04p34850</name>
</gene>
<evidence type="ECO:0000256" key="4">
    <source>
        <dbReference type="ARBA" id="ARBA00022801"/>
    </source>
</evidence>